<name>A0ABU4HYZ6_9ACTN</name>
<reference evidence="12" key="1">
    <citation type="submission" date="2023-07" db="EMBL/GenBank/DDBJ databases">
        <title>Conexibacter stalactiti sp. nov., isolated from stalactites in a lava cave and emended description of the genus Conexibacter.</title>
        <authorList>
            <person name="Lee S.D."/>
        </authorList>
    </citation>
    <scope>NUCLEOTIDE SEQUENCE [LARGE SCALE GENOMIC DNA]</scope>
    <source>
        <strain evidence="12">KCTC 39840</strain>
    </source>
</reference>
<protein>
    <recommendedName>
        <fullName evidence="10">Flagellar protein FliL</fullName>
    </recommendedName>
</protein>
<dbReference type="Proteomes" id="UP001284601">
    <property type="component" value="Unassembled WGS sequence"/>
</dbReference>
<evidence type="ECO:0000313" key="12">
    <source>
        <dbReference type="Proteomes" id="UP001284601"/>
    </source>
</evidence>
<keyword evidence="8" id="KW-1133">Transmembrane helix</keyword>
<evidence type="ECO:0000256" key="5">
    <source>
        <dbReference type="ARBA" id="ARBA00022500"/>
    </source>
</evidence>
<sequence>MRKNVLILVLAALIVGAGAAYTFAKPKEERRHKIDGQVYVLPREFLVNLEDGRYAKMNVALIVDEHQAVAAEAGGHGAAPKPPEGFGTLPQEAVIRDIVTEIVTDTNGDELVRSEGRERIKREILTQINRTTDVRTEDVLITDVAVQ</sequence>
<keyword evidence="6" id="KW-0812">Transmembrane</keyword>
<dbReference type="PANTHER" id="PTHR35091">
    <property type="entry name" value="FLAGELLAR PROTEIN FLIL"/>
    <property type="match status" value="1"/>
</dbReference>
<gene>
    <name evidence="11" type="ORF">R7226_25310</name>
</gene>
<accession>A0ABU4HYZ6</accession>
<evidence type="ECO:0000256" key="7">
    <source>
        <dbReference type="ARBA" id="ARBA00022779"/>
    </source>
</evidence>
<keyword evidence="5 10" id="KW-0145">Chemotaxis</keyword>
<comment type="similarity">
    <text evidence="3 10">Belongs to the FliL family.</text>
</comment>
<evidence type="ECO:0000256" key="2">
    <source>
        <dbReference type="ARBA" id="ARBA00004162"/>
    </source>
</evidence>
<organism evidence="11 12">
    <name type="scientific">Conexibacter stalactiti</name>
    <dbReference type="NCBI Taxonomy" id="1940611"/>
    <lineage>
        <taxon>Bacteria</taxon>
        <taxon>Bacillati</taxon>
        <taxon>Actinomycetota</taxon>
        <taxon>Thermoleophilia</taxon>
        <taxon>Solirubrobacterales</taxon>
        <taxon>Conexibacteraceae</taxon>
        <taxon>Conexibacter</taxon>
    </lineage>
</organism>
<keyword evidence="11" id="KW-0282">Flagellum</keyword>
<keyword evidence="11" id="KW-0969">Cilium</keyword>
<dbReference type="EMBL" id="JAWSTH010000098">
    <property type="protein sequence ID" value="MDW5597695.1"/>
    <property type="molecule type" value="Genomic_DNA"/>
</dbReference>
<keyword evidence="9 10" id="KW-0472">Membrane</keyword>
<evidence type="ECO:0000256" key="8">
    <source>
        <dbReference type="ARBA" id="ARBA00022989"/>
    </source>
</evidence>
<evidence type="ECO:0000256" key="10">
    <source>
        <dbReference type="RuleBase" id="RU364125"/>
    </source>
</evidence>
<dbReference type="Pfam" id="PF03748">
    <property type="entry name" value="FliL"/>
    <property type="match status" value="1"/>
</dbReference>
<comment type="function">
    <text evidence="1 10">Controls the rotational direction of flagella during chemotaxis.</text>
</comment>
<evidence type="ECO:0000256" key="1">
    <source>
        <dbReference type="ARBA" id="ARBA00002254"/>
    </source>
</evidence>
<evidence type="ECO:0000256" key="6">
    <source>
        <dbReference type="ARBA" id="ARBA00022692"/>
    </source>
</evidence>
<proteinExistence type="inferred from homology"/>
<keyword evidence="7 10" id="KW-0283">Flagellar rotation</keyword>
<keyword evidence="4 10" id="KW-1003">Cell membrane</keyword>
<evidence type="ECO:0000256" key="9">
    <source>
        <dbReference type="ARBA" id="ARBA00023136"/>
    </source>
</evidence>
<evidence type="ECO:0000256" key="4">
    <source>
        <dbReference type="ARBA" id="ARBA00022475"/>
    </source>
</evidence>
<dbReference type="PANTHER" id="PTHR35091:SF2">
    <property type="entry name" value="FLAGELLAR PROTEIN FLIL"/>
    <property type="match status" value="1"/>
</dbReference>
<dbReference type="InterPro" id="IPR005503">
    <property type="entry name" value="FliL"/>
</dbReference>
<keyword evidence="11" id="KW-0966">Cell projection</keyword>
<comment type="subcellular location">
    <subcellularLocation>
        <location evidence="2">Cell membrane</location>
        <topology evidence="2">Single-pass membrane protein</topology>
    </subcellularLocation>
</comment>
<evidence type="ECO:0000313" key="11">
    <source>
        <dbReference type="EMBL" id="MDW5597695.1"/>
    </source>
</evidence>
<keyword evidence="12" id="KW-1185">Reference proteome</keyword>
<evidence type="ECO:0000256" key="3">
    <source>
        <dbReference type="ARBA" id="ARBA00008281"/>
    </source>
</evidence>
<dbReference type="RefSeq" id="WP_318600160.1">
    <property type="nucleotide sequence ID" value="NZ_JAWSTH010000098.1"/>
</dbReference>
<comment type="caution">
    <text evidence="11">The sequence shown here is derived from an EMBL/GenBank/DDBJ whole genome shotgun (WGS) entry which is preliminary data.</text>
</comment>